<dbReference type="OrthoDB" id="9758917at2"/>
<dbReference type="RefSeq" id="WP_148898052.1">
    <property type="nucleotide sequence ID" value="NZ_VNHY01000001.1"/>
</dbReference>
<evidence type="ECO:0000256" key="3">
    <source>
        <dbReference type="ARBA" id="ARBA00022801"/>
    </source>
</evidence>
<dbReference type="Gene3D" id="2.40.10.120">
    <property type="match status" value="1"/>
</dbReference>
<dbReference type="GO" id="GO:0004252">
    <property type="term" value="F:serine-type endopeptidase activity"/>
    <property type="evidence" value="ECO:0007669"/>
    <property type="project" value="InterPro"/>
</dbReference>
<dbReference type="Pfam" id="PF13365">
    <property type="entry name" value="Trypsin_2"/>
    <property type="match status" value="1"/>
</dbReference>
<keyword evidence="3" id="KW-0378">Hydrolase</keyword>
<keyword evidence="5" id="KW-0812">Transmembrane</keyword>
<comment type="caution">
    <text evidence="7">The sequence shown here is derived from an EMBL/GenBank/DDBJ whole genome shotgun (WGS) entry which is preliminary data.</text>
</comment>
<sequence>MKKRDRYLTGILLVLIGIIIGTLMAYYQQQNSVNDQAEVDVTEVKHSDRPIFSDEQLAKIDDRFLFKQISERVKPTVVYIEASVPFSGRRMPDDEIHNDEDGFWGDMIPKRAQTVGSGVIISSDGYILTNNHVIDGAVDDQIEVTLNDKRTFKGRIVGQDPTTDLAVLKIGAKNLPVVTIGNSDKVDVGEWVLAIGNPFRLRSTVTAGIVSALSRDVQIINDRMRVESFIQTDAAINKGNSGGALVNTGGELIGVNTAIASQSGNYQGYGFAVPSNLAAKVAEDLIEYGKVRRALLGVTIRSVNAATAKELQMDEIRGVQITGVSPNGAAEKAQLQADDVVLSIDGEKVSESNQLQQKVAVKHPGDIVELQIYRDGKVFTQNVELGMLESTEELASYSRQEEPEQGNGAEQKQAVQFATFEMGFRVMAVRSAPGSSIFNLIISDIRSGSPIADTGLREGFRILKVQNQKVEDLESLQDILGEITQKNELVSFTVETRNGRQKTVTFQP</sequence>
<evidence type="ECO:0000256" key="2">
    <source>
        <dbReference type="ARBA" id="ARBA00022670"/>
    </source>
</evidence>
<dbReference type="Proteomes" id="UP000324595">
    <property type="component" value="Unassembled WGS sequence"/>
</dbReference>
<dbReference type="PRINTS" id="PR00834">
    <property type="entry name" value="PROTEASES2C"/>
</dbReference>
<keyword evidence="8" id="KW-1185">Reference proteome</keyword>
<dbReference type="PROSITE" id="PS50106">
    <property type="entry name" value="PDZ"/>
    <property type="match status" value="1"/>
</dbReference>
<keyword evidence="5" id="KW-1133">Transmembrane helix</keyword>
<keyword evidence="4" id="KW-0720">Serine protease</keyword>
<dbReference type="InterPro" id="IPR001478">
    <property type="entry name" value="PDZ"/>
</dbReference>
<keyword evidence="5" id="KW-0472">Membrane</keyword>
<evidence type="ECO:0000256" key="4">
    <source>
        <dbReference type="ARBA" id="ARBA00022825"/>
    </source>
</evidence>
<dbReference type="PANTHER" id="PTHR22939">
    <property type="entry name" value="SERINE PROTEASE FAMILY S1C HTRA-RELATED"/>
    <property type="match status" value="1"/>
</dbReference>
<proteinExistence type="inferred from homology"/>
<dbReference type="SMART" id="SM00228">
    <property type="entry name" value="PDZ"/>
    <property type="match status" value="2"/>
</dbReference>
<gene>
    <name evidence="7" type="ORF">LX73_0685</name>
</gene>
<dbReference type="EMBL" id="VNHY01000001">
    <property type="protein sequence ID" value="TYP95384.1"/>
    <property type="molecule type" value="Genomic_DNA"/>
</dbReference>
<evidence type="ECO:0000256" key="1">
    <source>
        <dbReference type="ARBA" id="ARBA00010541"/>
    </source>
</evidence>
<dbReference type="SUPFAM" id="SSF50494">
    <property type="entry name" value="Trypsin-like serine proteases"/>
    <property type="match status" value="1"/>
</dbReference>
<feature type="transmembrane region" description="Helical" evidence="5">
    <location>
        <begin position="7"/>
        <end position="27"/>
    </location>
</feature>
<dbReference type="Pfam" id="PF13180">
    <property type="entry name" value="PDZ_2"/>
    <property type="match status" value="2"/>
</dbReference>
<dbReference type="InterPro" id="IPR001940">
    <property type="entry name" value="Peptidase_S1C"/>
</dbReference>
<dbReference type="FunFam" id="2.40.10.10:FF:000001">
    <property type="entry name" value="Periplasmic serine protease DegS"/>
    <property type="match status" value="1"/>
</dbReference>
<accession>A0A5D3YND6</accession>
<dbReference type="GO" id="GO:0006508">
    <property type="term" value="P:proteolysis"/>
    <property type="evidence" value="ECO:0007669"/>
    <property type="project" value="UniProtKB-KW"/>
</dbReference>
<comment type="similarity">
    <text evidence="1">Belongs to the peptidase S1C family.</text>
</comment>
<feature type="domain" description="PDZ" evidence="6">
    <location>
        <begin position="285"/>
        <end position="376"/>
    </location>
</feature>
<reference evidence="7 8" key="1">
    <citation type="submission" date="2019-07" db="EMBL/GenBank/DDBJ databases">
        <title>Genomic Encyclopedia of Archaeal and Bacterial Type Strains, Phase II (KMG-II): from individual species to whole genera.</title>
        <authorList>
            <person name="Goeker M."/>
        </authorList>
    </citation>
    <scope>NUCLEOTIDE SEQUENCE [LARGE SCALE GENOMIC DNA]</scope>
    <source>
        <strain evidence="7 8">DSM 21935</strain>
    </source>
</reference>
<dbReference type="AlphaFoldDB" id="A0A5D3YND6"/>
<dbReference type="InterPro" id="IPR009003">
    <property type="entry name" value="Peptidase_S1_PA"/>
</dbReference>
<dbReference type="SUPFAM" id="SSF50156">
    <property type="entry name" value="PDZ domain-like"/>
    <property type="match status" value="2"/>
</dbReference>
<organism evidence="7 8">
    <name type="scientific">Fodinibius salinus</name>
    <dbReference type="NCBI Taxonomy" id="860790"/>
    <lineage>
        <taxon>Bacteria</taxon>
        <taxon>Pseudomonadati</taxon>
        <taxon>Balneolota</taxon>
        <taxon>Balneolia</taxon>
        <taxon>Balneolales</taxon>
        <taxon>Balneolaceae</taxon>
        <taxon>Fodinibius</taxon>
    </lineage>
</organism>
<keyword evidence="2 7" id="KW-0645">Protease</keyword>
<name>A0A5D3YND6_9BACT</name>
<evidence type="ECO:0000256" key="5">
    <source>
        <dbReference type="SAM" id="Phobius"/>
    </source>
</evidence>
<dbReference type="InterPro" id="IPR036034">
    <property type="entry name" value="PDZ_sf"/>
</dbReference>
<evidence type="ECO:0000313" key="7">
    <source>
        <dbReference type="EMBL" id="TYP95384.1"/>
    </source>
</evidence>
<dbReference type="Gene3D" id="2.30.42.10">
    <property type="match status" value="2"/>
</dbReference>
<evidence type="ECO:0000313" key="8">
    <source>
        <dbReference type="Proteomes" id="UP000324595"/>
    </source>
</evidence>
<evidence type="ECO:0000259" key="6">
    <source>
        <dbReference type="PROSITE" id="PS50106"/>
    </source>
</evidence>
<dbReference type="PANTHER" id="PTHR22939:SF129">
    <property type="entry name" value="SERINE PROTEASE HTRA2, MITOCHONDRIAL"/>
    <property type="match status" value="1"/>
</dbReference>
<protein>
    <submittedName>
        <fullName evidence="7">Do/DeqQ family serine protease</fullName>
    </submittedName>
</protein>